<sequence length="225" mass="23906">MSTLTIQVLNNSGNSKIYYLFYQPFSAQFTPMACVTQKSTTITNNKAATFMVEMPSAVVCGTSPNIPLAPGVNVNIEESTIITPPQSVSIGVQGNDPYFPSIDAEATGGNWAKISTTRYDSNPDAHLFCGLGVVQASGRVTPSCVWEIEPISSYPVPDPPQPLVFYISSDPNLDIGTITTAKDAVPAVAVDFTGTGGTFCLVTQLSNGSFQVNPPSDDTKLGRRE</sequence>
<dbReference type="OMA" id="VCGTSPN"/>
<organism evidence="1 2">
    <name type="scientific">Aspergillus clavatus (strain ATCC 1007 / CBS 513.65 / DSM 816 / NCTC 3887 / NRRL 1 / QM 1276 / 107)</name>
    <dbReference type="NCBI Taxonomy" id="344612"/>
    <lineage>
        <taxon>Eukaryota</taxon>
        <taxon>Fungi</taxon>
        <taxon>Dikarya</taxon>
        <taxon>Ascomycota</taxon>
        <taxon>Pezizomycotina</taxon>
        <taxon>Eurotiomycetes</taxon>
        <taxon>Eurotiomycetidae</taxon>
        <taxon>Eurotiales</taxon>
        <taxon>Aspergillaceae</taxon>
        <taxon>Aspergillus</taxon>
        <taxon>Aspergillus subgen. Fumigati</taxon>
    </lineage>
</organism>
<dbReference type="HOGENOM" id="CLU_1250988_0_0_1"/>
<dbReference type="EMBL" id="DS027052">
    <property type="protein sequence ID" value="EAW11703.1"/>
    <property type="molecule type" value="Genomic_DNA"/>
</dbReference>
<dbReference type="RefSeq" id="XP_001273129.1">
    <property type="nucleotide sequence ID" value="XM_001273128.1"/>
</dbReference>
<evidence type="ECO:0000313" key="2">
    <source>
        <dbReference type="Proteomes" id="UP000006701"/>
    </source>
</evidence>
<protein>
    <submittedName>
        <fullName evidence="1">Uncharacterized protein</fullName>
    </submittedName>
</protein>
<dbReference type="eggNOG" id="ENOG502RP8M">
    <property type="taxonomic scope" value="Eukaryota"/>
</dbReference>
<gene>
    <name evidence="1" type="ORF">ACLA_094020</name>
</gene>
<name>A1CFQ4_ASPCL</name>
<proteinExistence type="predicted"/>
<dbReference type="Proteomes" id="UP000006701">
    <property type="component" value="Unassembled WGS sequence"/>
</dbReference>
<keyword evidence="2" id="KW-1185">Reference proteome</keyword>
<evidence type="ECO:0000313" key="1">
    <source>
        <dbReference type="EMBL" id="EAW11703.1"/>
    </source>
</evidence>
<accession>A1CFQ4</accession>
<dbReference type="AlphaFoldDB" id="A1CFQ4"/>
<reference evidence="1 2" key="1">
    <citation type="journal article" date="2008" name="PLoS Genet.">
        <title>Genomic islands in the pathogenic filamentous fungus Aspergillus fumigatus.</title>
        <authorList>
            <person name="Fedorova N.D."/>
            <person name="Khaldi N."/>
            <person name="Joardar V.S."/>
            <person name="Maiti R."/>
            <person name="Amedeo P."/>
            <person name="Anderson M.J."/>
            <person name="Crabtree J."/>
            <person name="Silva J.C."/>
            <person name="Badger J.H."/>
            <person name="Albarraq A."/>
            <person name="Angiuoli S."/>
            <person name="Bussey H."/>
            <person name="Bowyer P."/>
            <person name="Cotty P.J."/>
            <person name="Dyer P.S."/>
            <person name="Egan A."/>
            <person name="Galens K."/>
            <person name="Fraser-Liggett C.M."/>
            <person name="Haas B.J."/>
            <person name="Inman J.M."/>
            <person name="Kent R."/>
            <person name="Lemieux S."/>
            <person name="Malavazi I."/>
            <person name="Orvis J."/>
            <person name="Roemer T."/>
            <person name="Ronning C.M."/>
            <person name="Sundaram J.P."/>
            <person name="Sutton G."/>
            <person name="Turner G."/>
            <person name="Venter J.C."/>
            <person name="White O.R."/>
            <person name="Whitty B.R."/>
            <person name="Youngman P."/>
            <person name="Wolfe K.H."/>
            <person name="Goldman G.H."/>
            <person name="Wortman J.R."/>
            <person name="Jiang B."/>
            <person name="Denning D.W."/>
            <person name="Nierman W.C."/>
        </authorList>
    </citation>
    <scope>NUCLEOTIDE SEQUENCE [LARGE SCALE GENOMIC DNA]</scope>
    <source>
        <strain evidence="2">ATCC 1007 / CBS 513.65 / DSM 816 / NCTC 3887 / NRRL 1</strain>
    </source>
</reference>
<dbReference type="KEGG" id="act:ACLA_094020"/>
<dbReference type="GeneID" id="4704762"/>
<dbReference type="VEuPathDB" id="FungiDB:ACLA_094020"/>
<dbReference type="OrthoDB" id="4447065at2759"/>